<organism evidence="2 3">
    <name type="scientific">Rotaria magnacalcarata</name>
    <dbReference type="NCBI Taxonomy" id="392030"/>
    <lineage>
        <taxon>Eukaryota</taxon>
        <taxon>Metazoa</taxon>
        <taxon>Spiralia</taxon>
        <taxon>Gnathifera</taxon>
        <taxon>Rotifera</taxon>
        <taxon>Eurotatoria</taxon>
        <taxon>Bdelloidea</taxon>
        <taxon>Philodinida</taxon>
        <taxon>Philodinidae</taxon>
        <taxon>Rotaria</taxon>
    </lineage>
</organism>
<keyword evidence="1" id="KW-0812">Transmembrane</keyword>
<accession>A0A816LHA0</accession>
<protein>
    <submittedName>
        <fullName evidence="2">Uncharacterized protein</fullName>
    </submittedName>
</protein>
<dbReference type="EMBL" id="CAJNRE010001370">
    <property type="protein sequence ID" value="CAF1939665.1"/>
    <property type="molecule type" value="Genomic_DNA"/>
</dbReference>
<evidence type="ECO:0000256" key="1">
    <source>
        <dbReference type="SAM" id="Phobius"/>
    </source>
</evidence>
<gene>
    <name evidence="2" type="ORF">MBJ925_LOCUS5279</name>
</gene>
<sequence>MCCRCCNIKTAAKQPSQFKKNWMKYRIPLTIFGILHIILAVIIALAEFTNELQDFWYTNVFGGFWVSFILFITTVVLFVSGLQKNLTDKLPPLQLKQKVKQPEPPAIVASMEYISDEMLKPPKDSQLPPWPIVGPTIGPILGAPPPF</sequence>
<feature type="transmembrane region" description="Helical" evidence="1">
    <location>
        <begin position="27"/>
        <end position="49"/>
    </location>
</feature>
<keyword evidence="1" id="KW-1133">Transmembrane helix</keyword>
<dbReference type="Proteomes" id="UP000663824">
    <property type="component" value="Unassembled WGS sequence"/>
</dbReference>
<proteinExistence type="predicted"/>
<dbReference type="AlphaFoldDB" id="A0A816LHA0"/>
<comment type="caution">
    <text evidence="2">The sequence shown here is derived from an EMBL/GenBank/DDBJ whole genome shotgun (WGS) entry which is preliminary data.</text>
</comment>
<name>A0A816LHA0_9BILA</name>
<reference evidence="2" key="1">
    <citation type="submission" date="2021-02" db="EMBL/GenBank/DDBJ databases">
        <authorList>
            <person name="Nowell W R."/>
        </authorList>
    </citation>
    <scope>NUCLEOTIDE SEQUENCE</scope>
</reference>
<evidence type="ECO:0000313" key="2">
    <source>
        <dbReference type="EMBL" id="CAF1939665.1"/>
    </source>
</evidence>
<evidence type="ECO:0000313" key="3">
    <source>
        <dbReference type="Proteomes" id="UP000663824"/>
    </source>
</evidence>
<feature type="transmembrane region" description="Helical" evidence="1">
    <location>
        <begin position="55"/>
        <end position="79"/>
    </location>
</feature>
<keyword evidence="1" id="KW-0472">Membrane</keyword>